<sequence length="427" mass="49079">MKKFLLMLGAVAFMTACKDDGSGNGGSINYEEGYKYLTSLNVSDAKMIYQKTATGRTRAETGDTYYKVDLSGNEIKLSIKGEDGQDNNINISKIVKLSDKVILVNPIAQEVLDLFYKPVGNDLEINLSYQSTEYMSIVNVETEKLYRWPKDIQIDIYNGTLKSRQDNKGNIYFTSGNFSYNQIYKLIVSDFTMQSMLPEGQEFTNFDVTGDGFIMYWNDNADNKNYKVKCPGGRIYPITDVPFMIKDELYSYKDKKIIKWETIGNNEMKETEVCEFNNLPDDVTSSDKYEIIQVLNNYAKNTVLLHDNWGSWYEFDGETYSKVEIPQDFNWYELEPGCFYTNKAWYRQDNTHFNKLSMNDYQVSEFQVLDYEIQSISTSSESSNITFTGIRYMDGANIVGTINESNEIVENKVSENGEKIINLIPLN</sequence>
<dbReference type="Proteomes" id="UP000284916">
    <property type="component" value="Unassembled WGS sequence"/>
</dbReference>
<evidence type="ECO:0000313" key="2">
    <source>
        <dbReference type="Proteomes" id="UP000284916"/>
    </source>
</evidence>
<accession>A0A415JBR6</accession>
<name>A0A415JBR6_9BACT</name>
<dbReference type="RefSeq" id="WP_118441107.1">
    <property type="nucleotide sequence ID" value="NZ_QROD01000003.1"/>
</dbReference>
<proteinExistence type="predicted"/>
<dbReference type="PROSITE" id="PS51257">
    <property type="entry name" value="PROKAR_LIPOPROTEIN"/>
    <property type="match status" value="1"/>
</dbReference>
<reference evidence="1 2" key="1">
    <citation type="submission" date="2018-08" db="EMBL/GenBank/DDBJ databases">
        <title>A genome reference for cultivated species of the human gut microbiota.</title>
        <authorList>
            <person name="Zou Y."/>
            <person name="Xue W."/>
            <person name="Luo G."/>
        </authorList>
    </citation>
    <scope>NUCLEOTIDE SEQUENCE [LARGE SCALE GENOMIC DNA]</scope>
    <source>
        <strain evidence="1 2">AF39-11</strain>
    </source>
</reference>
<evidence type="ECO:0000313" key="1">
    <source>
        <dbReference type="EMBL" id="RHL18203.1"/>
    </source>
</evidence>
<gene>
    <name evidence="1" type="ORF">DW035_02520</name>
</gene>
<protein>
    <submittedName>
        <fullName evidence="1">Uncharacterized protein</fullName>
    </submittedName>
</protein>
<comment type="caution">
    <text evidence="1">The sequence shown here is derived from an EMBL/GenBank/DDBJ whole genome shotgun (WGS) entry which is preliminary data.</text>
</comment>
<organism evidence="1 2">
    <name type="scientific">Phocaeicola plebeius</name>
    <dbReference type="NCBI Taxonomy" id="310297"/>
    <lineage>
        <taxon>Bacteria</taxon>
        <taxon>Pseudomonadati</taxon>
        <taxon>Bacteroidota</taxon>
        <taxon>Bacteroidia</taxon>
        <taxon>Bacteroidales</taxon>
        <taxon>Bacteroidaceae</taxon>
        <taxon>Phocaeicola</taxon>
    </lineage>
</organism>
<dbReference type="EMBL" id="QROI01000003">
    <property type="protein sequence ID" value="RHL18203.1"/>
    <property type="molecule type" value="Genomic_DNA"/>
</dbReference>
<dbReference type="AlphaFoldDB" id="A0A415JBR6"/>